<feature type="chain" id="PRO_5045468954" evidence="1">
    <location>
        <begin position="29"/>
        <end position="217"/>
    </location>
</feature>
<reference evidence="2 3" key="1">
    <citation type="submission" date="2022-12" db="EMBL/GenBank/DDBJ databases">
        <title>Polyphasic characterization of Geotalea uranireducens NIT-SL11 newly isolated from a complex of sewage sludge and microbially reduced graphene oxide.</title>
        <authorList>
            <person name="Xie L."/>
            <person name="Yoshida N."/>
            <person name="Meng L."/>
        </authorList>
    </citation>
    <scope>NUCLEOTIDE SEQUENCE [LARGE SCALE GENOMIC DNA]</scope>
    <source>
        <strain evidence="2 3">NIT-SL11</strain>
    </source>
</reference>
<dbReference type="Proteomes" id="UP001317705">
    <property type="component" value="Chromosome"/>
</dbReference>
<dbReference type="RefSeq" id="WP_282000264.1">
    <property type="nucleotide sequence ID" value="NZ_AP027151.1"/>
</dbReference>
<dbReference type="EMBL" id="AP027151">
    <property type="protein sequence ID" value="BDV44158.1"/>
    <property type="molecule type" value="Genomic_DNA"/>
</dbReference>
<dbReference type="InterPro" id="IPR036280">
    <property type="entry name" value="Multihaem_cyt_sf"/>
</dbReference>
<name>A0ABM8EPH0_9BACT</name>
<accession>A0ABM8EPH0</accession>
<keyword evidence="1" id="KW-0732">Signal</keyword>
<dbReference type="SUPFAM" id="SSF48695">
    <property type="entry name" value="Multiheme cytochromes"/>
    <property type="match status" value="1"/>
</dbReference>
<sequence>MTWLNRLARIALSALPLVLLGGCGGNSANSDAPAAVAAHTTTWVTYHRSPMYEGFSQKSSEALIECKVCHGTNLLGASDGMAAPACLDCHILDPSQYPVMCYSCHGGLPNAVLPFDQWLAANAASRNGRPINQQFIDEVRTTGIHLKHDAIPLVDRNSEDKCRYCHGGSPAVPDRHHSLGITCLDFMGGCHPSSYDPNVGFTFEIERDCTVCHTGLP</sequence>
<feature type="signal peptide" evidence="1">
    <location>
        <begin position="1"/>
        <end position="28"/>
    </location>
</feature>
<evidence type="ECO:0000313" key="3">
    <source>
        <dbReference type="Proteomes" id="UP001317705"/>
    </source>
</evidence>
<keyword evidence="3" id="KW-1185">Reference proteome</keyword>
<proteinExistence type="predicted"/>
<dbReference type="PROSITE" id="PS51257">
    <property type="entry name" value="PROKAR_LIPOPROTEIN"/>
    <property type="match status" value="1"/>
</dbReference>
<evidence type="ECO:0000256" key="1">
    <source>
        <dbReference type="SAM" id="SignalP"/>
    </source>
</evidence>
<organism evidence="2 3">
    <name type="scientific">Geotalea uraniireducens</name>
    <dbReference type="NCBI Taxonomy" id="351604"/>
    <lineage>
        <taxon>Bacteria</taxon>
        <taxon>Pseudomonadati</taxon>
        <taxon>Thermodesulfobacteriota</taxon>
        <taxon>Desulfuromonadia</taxon>
        <taxon>Geobacterales</taxon>
        <taxon>Geobacteraceae</taxon>
        <taxon>Geotalea</taxon>
    </lineage>
</organism>
<protein>
    <submittedName>
        <fullName evidence="2">Cytochrome c</fullName>
    </submittedName>
</protein>
<gene>
    <name evidence="2" type="ORF">GURASL_30810</name>
</gene>
<evidence type="ECO:0000313" key="2">
    <source>
        <dbReference type="EMBL" id="BDV44158.1"/>
    </source>
</evidence>